<comment type="caution">
    <text evidence="3">The sequence shown here is derived from an EMBL/GenBank/DDBJ whole genome shotgun (WGS) entry which is preliminary data.</text>
</comment>
<name>A0ABV2X3Q0_9NOCA</name>
<dbReference type="Pfam" id="PF20064">
    <property type="entry name" value="DUF6463"/>
    <property type="match status" value="1"/>
</dbReference>
<evidence type="ECO:0000313" key="4">
    <source>
        <dbReference type="Proteomes" id="UP001550535"/>
    </source>
</evidence>
<feature type="region of interest" description="Disordered" evidence="1">
    <location>
        <begin position="140"/>
        <end position="168"/>
    </location>
</feature>
<sequence length="168" mass="17454">MNNPKPLLRWAAAIMLVLGTGHLALLALFSWDDITGWIDRGIWAAVPLTAGDTTQTTRSLQNELTFWAGPGSFAVPLILLGVLIWQLAERGVAVPAGVGWGLAAWCSLGGVLLVPSPYFVGAVAGILVIVAARKTADFDQGESTGRAGADGSGPPSGSTQPEGRDAHR</sequence>
<evidence type="ECO:0000256" key="1">
    <source>
        <dbReference type="SAM" id="MobiDB-lite"/>
    </source>
</evidence>
<keyword evidence="2" id="KW-0472">Membrane</keyword>
<proteinExistence type="predicted"/>
<accession>A0ABV2X3Q0</accession>
<reference evidence="3 4" key="1">
    <citation type="submission" date="2024-06" db="EMBL/GenBank/DDBJ databases">
        <title>The Natural Products Discovery Center: Release of the First 8490 Sequenced Strains for Exploring Actinobacteria Biosynthetic Diversity.</title>
        <authorList>
            <person name="Kalkreuter E."/>
            <person name="Kautsar S.A."/>
            <person name="Yang D."/>
            <person name="Bader C.D."/>
            <person name="Teijaro C.N."/>
            <person name="Fluegel L."/>
            <person name="Davis C.M."/>
            <person name="Simpson J.R."/>
            <person name="Lauterbach L."/>
            <person name="Steele A.D."/>
            <person name="Gui C."/>
            <person name="Meng S."/>
            <person name="Li G."/>
            <person name="Viehrig K."/>
            <person name="Ye F."/>
            <person name="Su P."/>
            <person name="Kiefer A.F."/>
            <person name="Nichols A."/>
            <person name="Cepeda A.J."/>
            <person name="Yan W."/>
            <person name="Fan B."/>
            <person name="Jiang Y."/>
            <person name="Adhikari A."/>
            <person name="Zheng C.-J."/>
            <person name="Schuster L."/>
            <person name="Cowan T.M."/>
            <person name="Smanski M.J."/>
            <person name="Chevrette M.G."/>
            <person name="De Carvalho L.P.S."/>
            <person name="Shen B."/>
        </authorList>
    </citation>
    <scope>NUCLEOTIDE SEQUENCE [LARGE SCALE GENOMIC DNA]</scope>
    <source>
        <strain evidence="3 4">NPDC019434</strain>
    </source>
</reference>
<keyword evidence="4" id="KW-1185">Reference proteome</keyword>
<evidence type="ECO:0000313" key="3">
    <source>
        <dbReference type="EMBL" id="MEU2120530.1"/>
    </source>
</evidence>
<feature type="transmembrane region" description="Helical" evidence="2">
    <location>
        <begin position="118"/>
        <end position="136"/>
    </location>
</feature>
<feature type="transmembrane region" description="Helical" evidence="2">
    <location>
        <begin position="64"/>
        <end position="85"/>
    </location>
</feature>
<dbReference type="RefSeq" id="WP_218019165.1">
    <property type="nucleotide sequence ID" value="NZ_JBEYBR010000002.1"/>
</dbReference>
<dbReference type="InterPro" id="IPR045590">
    <property type="entry name" value="DUF6463"/>
</dbReference>
<dbReference type="Proteomes" id="UP001550535">
    <property type="component" value="Unassembled WGS sequence"/>
</dbReference>
<dbReference type="EMBL" id="JBEYBR010000002">
    <property type="protein sequence ID" value="MEU2120530.1"/>
    <property type="molecule type" value="Genomic_DNA"/>
</dbReference>
<keyword evidence="2" id="KW-0812">Transmembrane</keyword>
<protein>
    <submittedName>
        <fullName evidence="3">DUF6463 family protein</fullName>
    </submittedName>
</protein>
<keyword evidence="2" id="KW-1133">Transmembrane helix</keyword>
<evidence type="ECO:0000256" key="2">
    <source>
        <dbReference type="SAM" id="Phobius"/>
    </source>
</evidence>
<feature type="transmembrane region" description="Helical" evidence="2">
    <location>
        <begin position="7"/>
        <end position="31"/>
    </location>
</feature>
<organism evidence="3 4">
    <name type="scientific">Nocardia niwae</name>
    <dbReference type="NCBI Taxonomy" id="626084"/>
    <lineage>
        <taxon>Bacteria</taxon>
        <taxon>Bacillati</taxon>
        <taxon>Actinomycetota</taxon>
        <taxon>Actinomycetes</taxon>
        <taxon>Mycobacteriales</taxon>
        <taxon>Nocardiaceae</taxon>
        <taxon>Nocardia</taxon>
    </lineage>
</organism>
<gene>
    <name evidence="3" type="ORF">ABZ507_01750</name>
</gene>